<proteinExistence type="predicted"/>
<name>C1MKR8_MICPC</name>
<reference evidence="1 2" key="1">
    <citation type="journal article" date="2009" name="Science">
        <title>Green evolution and dynamic adaptations revealed by genomes of the marine picoeukaryotes Micromonas.</title>
        <authorList>
            <person name="Worden A.Z."/>
            <person name="Lee J.H."/>
            <person name="Mock T."/>
            <person name="Rouze P."/>
            <person name="Simmons M.P."/>
            <person name="Aerts A.L."/>
            <person name="Allen A.E."/>
            <person name="Cuvelier M.L."/>
            <person name="Derelle E."/>
            <person name="Everett M.V."/>
            <person name="Foulon E."/>
            <person name="Grimwood J."/>
            <person name="Gundlach H."/>
            <person name="Henrissat B."/>
            <person name="Napoli C."/>
            <person name="McDonald S.M."/>
            <person name="Parker M.S."/>
            <person name="Rombauts S."/>
            <person name="Salamov A."/>
            <person name="Von Dassow P."/>
            <person name="Badger J.H."/>
            <person name="Coutinho P.M."/>
            <person name="Demir E."/>
            <person name="Dubchak I."/>
            <person name="Gentemann C."/>
            <person name="Eikrem W."/>
            <person name="Gready J.E."/>
            <person name="John U."/>
            <person name="Lanier W."/>
            <person name="Lindquist E.A."/>
            <person name="Lucas S."/>
            <person name="Mayer K.F."/>
            <person name="Moreau H."/>
            <person name="Not F."/>
            <person name="Otillar R."/>
            <person name="Panaud O."/>
            <person name="Pangilinan J."/>
            <person name="Paulsen I."/>
            <person name="Piegu B."/>
            <person name="Poliakov A."/>
            <person name="Robbens S."/>
            <person name="Schmutz J."/>
            <person name="Toulza E."/>
            <person name="Wyss T."/>
            <person name="Zelensky A."/>
            <person name="Zhou K."/>
            <person name="Armbrust E.V."/>
            <person name="Bhattacharya D."/>
            <person name="Goodenough U.W."/>
            <person name="Van de Peer Y."/>
            <person name="Grigoriev I.V."/>
        </authorList>
    </citation>
    <scope>NUCLEOTIDE SEQUENCE [LARGE SCALE GENOMIC DNA]</scope>
    <source>
        <strain evidence="1 2">CCMP1545</strain>
    </source>
</reference>
<dbReference type="RefSeq" id="XP_003056433.1">
    <property type="nucleotide sequence ID" value="XM_003056387.1"/>
</dbReference>
<dbReference type="EMBL" id="GG663736">
    <property type="protein sequence ID" value="EEH59809.1"/>
    <property type="molecule type" value="Genomic_DNA"/>
</dbReference>
<protein>
    <submittedName>
        <fullName evidence="1">Predicted protein</fullName>
    </submittedName>
</protein>
<gene>
    <name evidence="1" type="ORF">MICPUCDRAFT_55434</name>
</gene>
<accession>C1MKR8</accession>
<evidence type="ECO:0000313" key="1">
    <source>
        <dbReference type="EMBL" id="EEH59809.1"/>
    </source>
</evidence>
<dbReference type="Proteomes" id="UP000001876">
    <property type="component" value="Unassembled WGS sequence"/>
</dbReference>
<organism evidence="2">
    <name type="scientific">Micromonas pusilla (strain CCMP1545)</name>
    <name type="common">Picoplanktonic green alga</name>
    <dbReference type="NCBI Taxonomy" id="564608"/>
    <lineage>
        <taxon>Eukaryota</taxon>
        <taxon>Viridiplantae</taxon>
        <taxon>Chlorophyta</taxon>
        <taxon>Mamiellophyceae</taxon>
        <taxon>Mamiellales</taxon>
        <taxon>Mamiellaceae</taxon>
        <taxon>Micromonas</taxon>
    </lineage>
</organism>
<dbReference type="AlphaFoldDB" id="C1MKR8"/>
<dbReference type="KEGG" id="mpp:MICPUCDRAFT_55434"/>
<keyword evidence="2" id="KW-1185">Reference proteome</keyword>
<sequence>MKLEPSCLVHALNEHIQVRIQGNRLYGKIISTSLVRSLVKSCALETEHDLLFIDEKKFALARLKYIEALSIVSGLAGSAIADQDEINKHHGFCLMNLGAACMAENDFGEAVRALRARRTTTSTSKNQCSYFPRRWFT</sequence>
<evidence type="ECO:0000313" key="2">
    <source>
        <dbReference type="Proteomes" id="UP000001876"/>
    </source>
</evidence>
<dbReference type="GeneID" id="9681724"/>